<dbReference type="PANTHER" id="PTHR11060:SF0">
    <property type="entry name" value="PROTEIN MEMO1"/>
    <property type="match status" value="1"/>
</dbReference>
<evidence type="ECO:0008006" key="4">
    <source>
        <dbReference type="Google" id="ProtNLM"/>
    </source>
</evidence>
<name>A0A4T0FM24_9BASI</name>
<dbReference type="OrthoDB" id="417112at2759"/>
<dbReference type="Gene3D" id="3.40.830.10">
    <property type="entry name" value="LigB-like"/>
    <property type="match status" value="1"/>
</dbReference>
<sequence length="342" mass="38704">MSTEIEIASYAAAEISAQINDWFKEAEDARVTSVDNCRVIIAPHGESHSSGRTAAFAYSAVNMSQYKRVIILSPYHLQTSTMCCHSRFDAYDTPFGQLRVDNEVNDYLKMFRAVSISRGLLEEDDFSFERQMTFIKKAAKDHDIRVVPIRIGVGFPFQRMEDHVGFHLSRYIKEPDTLFVVSSNFTRWGRCVDDYILKHPYLFPMTISVFDQCGQSNSAYTYYRPSPQAEGRMLNNTNGVDTSKGEALIHESIAGLDYEAWDILKDALSDPHQAHTKWTEYLNKTENTICGRHSVGVLLGALRHANLEYKGEVVLTHYEQSCTATTSVVDCSVSYLAGYMAF</sequence>
<dbReference type="InterPro" id="IPR002737">
    <property type="entry name" value="MEMO1_fam"/>
</dbReference>
<dbReference type="CDD" id="cd07361">
    <property type="entry name" value="MEMO_like"/>
    <property type="match status" value="1"/>
</dbReference>
<comment type="similarity">
    <text evidence="1">Belongs to the MEMO1 family.</text>
</comment>
<gene>
    <name evidence="2" type="ORF">E3P99_02934</name>
</gene>
<proteinExistence type="inferred from homology"/>
<organism evidence="2 3">
    <name type="scientific">Wallemia hederae</name>
    <dbReference type="NCBI Taxonomy" id="1540922"/>
    <lineage>
        <taxon>Eukaryota</taxon>
        <taxon>Fungi</taxon>
        <taxon>Dikarya</taxon>
        <taxon>Basidiomycota</taxon>
        <taxon>Wallemiomycotina</taxon>
        <taxon>Wallemiomycetes</taxon>
        <taxon>Wallemiales</taxon>
        <taxon>Wallemiaceae</taxon>
        <taxon>Wallemia</taxon>
    </lineage>
</organism>
<protein>
    <recommendedName>
        <fullName evidence="4">AmmeMemoRadiSam system protein B</fullName>
    </recommendedName>
</protein>
<dbReference type="AlphaFoldDB" id="A0A4T0FM24"/>
<evidence type="ECO:0000313" key="3">
    <source>
        <dbReference type="Proteomes" id="UP000310189"/>
    </source>
</evidence>
<evidence type="ECO:0000256" key="1">
    <source>
        <dbReference type="ARBA" id="ARBA00006315"/>
    </source>
</evidence>
<dbReference type="Proteomes" id="UP000310189">
    <property type="component" value="Unassembled WGS sequence"/>
</dbReference>
<evidence type="ECO:0000313" key="2">
    <source>
        <dbReference type="EMBL" id="TIA87806.1"/>
    </source>
</evidence>
<accession>A0A4T0FM24</accession>
<dbReference type="PANTHER" id="PTHR11060">
    <property type="entry name" value="PROTEIN MEMO1"/>
    <property type="match status" value="1"/>
</dbReference>
<keyword evidence="3" id="KW-1185">Reference proteome</keyword>
<comment type="caution">
    <text evidence="2">The sequence shown here is derived from an EMBL/GenBank/DDBJ whole genome shotgun (WGS) entry which is preliminary data.</text>
</comment>
<dbReference type="NCBIfam" id="TIGR04336">
    <property type="entry name" value="AmmeMemoSam_B"/>
    <property type="match status" value="1"/>
</dbReference>
<dbReference type="Pfam" id="PF01875">
    <property type="entry name" value="Memo"/>
    <property type="match status" value="1"/>
</dbReference>
<dbReference type="EMBL" id="SPNW01000047">
    <property type="protein sequence ID" value="TIA87806.1"/>
    <property type="molecule type" value="Genomic_DNA"/>
</dbReference>
<reference evidence="2 3" key="1">
    <citation type="submission" date="2019-03" db="EMBL/GenBank/DDBJ databases">
        <title>Sequencing 23 genomes of Wallemia ichthyophaga.</title>
        <authorList>
            <person name="Gostincar C."/>
        </authorList>
    </citation>
    <scope>NUCLEOTIDE SEQUENCE [LARGE SCALE GENOMIC DNA]</scope>
    <source>
        <strain evidence="2 3">EXF-5753</strain>
    </source>
</reference>